<accession>A0A1H7ZU53</accession>
<evidence type="ECO:0000256" key="2">
    <source>
        <dbReference type="ARBA" id="ARBA00022679"/>
    </source>
</evidence>
<dbReference type="AlphaFoldDB" id="A0A1H7ZU53"/>
<evidence type="ECO:0000256" key="1">
    <source>
        <dbReference type="ARBA" id="ARBA00022603"/>
    </source>
</evidence>
<dbReference type="Gene3D" id="3.40.50.150">
    <property type="entry name" value="Vaccinia Virus protein VP39"/>
    <property type="match status" value="1"/>
</dbReference>
<dbReference type="GO" id="GO:0003676">
    <property type="term" value="F:nucleic acid binding"/>
    <property type="evidence" value="ECO:0007669"/>
    <property type="project" value="InterPro"/>
</dbReference>
<dbReference type="Proteomes" id="UP000198744">
    <property type="component" value="Unassembled WGS sequence"/>
</dbReference>
<sequence>MRIIGGQARGRRIAVPPGYAVRPTSDRIKEALFNMLGPLDGRNFLDLYAGTGNVGLEALSRGAAEVVFVERISALVTALRRNLEAFGFSGRYEIIATDVEQAINRLVQKGKSFDLIFSDPPYRKGQIERTIFLLNSSPSLMAEEGMLILQHALAEPLEIEGDKTLKLVDERRYGDTLLSFVKSNSGC</sequence>
<dbReference type="STRING" id="43775.SAMN04489760_12628"/>
<organism evidence="3 4">
    <name type="scientific">Syntrophus gentianae</name>
    <dbReference type="NCBI Taxonomy" id="43775"/>
    <lineage>
        <taxon>Bacteria</taxon>
        <taxon>Pseudomonadati</taxon>
        <taxon>Thermodesulfobacteriota</taxon>
        <taxon>Syntrophia</taxon>
        <taxon>Syntrophales</taxon>
        <taxon>Syntrophaceae</taxon>
        <taxon>Syntrophus</taxon>
    </lineage>
</organism>
<gene>
    <name evidence="3" type="ORF">SAMN04489760_12628</name>
</gene>
<dbReference type="SUPFAM" id="SSF53335">
    <property type="entry name" value="S-adenosyl-L-methionine-dependent methyltransferases"/>
    <property type="match status" value="1"/>
</dbReference>
<dbReference type="GO" id="GO:0008168">
    <property type="term" value="F:methyltransferase activity"/>
    <property type="evidence" value="ECO:0007669"/>
    <property type="project" value="UniProtKB-KW"/>
</dbReference>
<dbReference type="RefSeq" id="WP_093884335.1">
    <property type="nucleotide sequence ID" value="NZ_FOBS01000026.1"/>
</dbReference>
<keyword evidence="2 3" id="KW-0808">Transferase</keyword>
<dbReference type="Pfam" id="PF03602">
    <property type="entry name" value="Cons_hypoth95"/>
    <property type="match status" value="1"/>
</dbReference>
<keyword evidence="4" id="KW-1185">Reference proteome</keyword>
<reference evidence="3 4" key="1">
    <citation type="submission" date="2016-10" db="EMBL/GenBank/DDBJ databases">
        <authorList>
            <person name="de Groot N.N."/>
        </authorList>
    </citation>
    <scope>NUCLEOTIDE SEQUENCE [LARGE SCALE GENOMIC DNA]</scope>
    <source>
        <strain evidence="3 4">DSM 8423</strain>
    </source>
</reference>
<evidence type="ECO:0000313" key="3">
    <source>
        <dbReference type="EMBL" id="SEM61019.1"/>
    </source>
</evidence>
<dbReference type="InterPro" id="IPR002052">
    <property type="entry name" value="DNA_methylase_N6_adenine_CS"/>
</dbReference>
<keyword evidence="1 3" id="KW-0489">Methyltransferase</keyword>
<dbReference type="EMBL" id="FOBS01000026">
    <property type="protein sequence ID" value="SEM61019.1"/>
    <property type="molecule type" value="Genomic_DNA"/>
</dbReference>
<dbReference type="PANTHER" id="PTHR43542">
    <property type="entry name" value="METHYLTRANSFERASE"/>
    <property type="match status" value="1"/>
</dbReference>
<evidence type="ECO:0000313" key="4">
    <source>
        <dbReference type="Proteomes" id="UP000198744"/>
    </source>
</evidence>
<dbReference type="InterPro" id="IPR004398">
    <property type="entry name" value="RNA_MeTrfase_RsmD"/>
</dbReference>
<dbReference type="GO" id="GO:0031167">
    <property type="term" value="P:rRNA methylation"/>
    <property type="evidence" value="ECO:0007669"/>
    <property type="project" value="InterPro"/>
</dbReference>
<dbReference type="PANTHER" id="PTHR43542:SF1">
    <property type="entry name" value="METHYLTRANSFERASE"/>
    <property type="match status" value="1"/>
</dbReference>
<dbReference type="NCBIfam" id="TIGR00095">
    <property type="entry name" value="16S rRNA (guanine(966)-N(2))-methyltransferase RsmD"/>
    <property type="match status" value="1"/>
</dbReference>
<protein>
    <submittedName>
        <fullName evidence="3">16S rRNA (Guanine(966)-N(2))-methyltransferase RsmD</fullName>
    </submittedName>
</protein>
<dbReference type="OrthoDB" id="9803017at2"/>
<dbReference type="PIRSF" id="PIRSF004553">
    <property type="entry name" value="CHP00095"/>
    <property type="match status" value="1"/>
</dbReference>
<dbReference type="PROSITE" id="PS00092">
    <property type="entry name" value="N6_MTASE"/>
    <property type="match status" value="1"/>
</dbReference>
<proteinExistence type="predicted"/>
<name>A0A1H7ZU53_9BACT</name>
<dbReference type="InterPro" id="IPR029063">
    <property type="entry name" value="SAM-dependent_MTases_sf"/>
</dbReference>
<dbReference type="CDD" id="cd02440">
    <property type="entry name" value="AdoMet_MTases"/>
    <property type="match status" value="1"/>
</dbReference>